<evidence type="ECO:0000313" key="1">
    <source>
        <dbReference type="EMBL" id="JAH03249.1"/>
    </source>
</evidence>
<organism evidence="1">
    <name type="scientific">Anguilla anguilla</name>
    <name type="common">European freshwater eel</name>
    <name type="synonym">Muraena anguilla</name>
    <dbReference type="NCBI Taxonomy" id="7936"/>
    <lineage>
        <taxon>Eukaryota</taxon>
        <taxon>Metazoa</taxon>
        <taxon>Chordata</taxon>
        <taxon>Craniata</taxon>
        <taxon>Vertebrata</taxon>
        <taxon>Euteleostomi</taxon>
        <taxon>Actinopterygii</taxon>
        <taxon>Neopterygii</taxon>
        <taxon>Teleostei</taxon>
        <taxon>Anguilliformes</taxon>
        <taxon>Anguillidae</taxon>
        <taxon>Anguilla</taxon>
    </lineage>
</organism>
<dbReference type="EMBL" id="GBXM01105328">
    <property type="protein sequence ID" value="JAH03249.1"/>
    <property type="molecule type" value="Transcribed_RNA"/>
</dbReference>
<protein>
    <submittedName>
        <fullName evidence="1">Uncharacterized protein</fullName>
    </submittedName>
</protein>
<name>A0A0E9PFF3_ANGAN</name>
<proteinExistence type="predicted"/>
<sequence>MAALQTARSVTNGTMNSTSFAFIANATGKRTVFKNLLFGFPR</sequence>
<reference evidence="1" key="1">
    <citation type="submission" date="2014-11" db="EMBL/GenBank/DDBJ databases">
        <authorList>
            <person name="Amaro Gonzalez C."/>
        </authorList>
    </citation>
    <scope>NUCLEOTIDE SEQUENCE</scope>
</reference>
<accession>A0A0E9PFF3</accession>
<reference evidence="1" key="2">
    <citation type="journal article" date="2015" name="Fish Shellfish Immunol.">
        <title>Early steps in the European eel (Anguilla anguilla)-Vibrio vulnificus interaction in the gills: Role of the RtxA13 toxin.</title>
        <authorList>
            <person name="Callol A."/>
            <person name="Pajuelo D."/>
            <person name="Ebbesson L."/>
            <person name="Teles M."/>
            <person name="MacKenzie S."/>
            <person name="Amaro C."/>
        </authorList>
    </citation>
    <scope>NUCLEOTIDE SEQUENCE</scope>
</reference>
<dbReference type="AlphaFoldDB" id="A0A0E9PFF3"/>